<dbReference type="Gene3D" id="3.20.80.10">
    <property type="entry name" value="Regulatory factor, effector binding domain"/>
    <property type="match status" value="1"/>
</dbReference>
<dbReference type="Proteomes" id="UP000789326">
    <property type="component" value="Unassembled WGS sequence"/>
</dbReference>
<evidence type="ECO:0000313" key="3">
    <source>
        <dbReference type="Proteomes" id="UP000789326"/>
    </source>
</evidence>
<dbReference type="InterPro" id="IPR029442">
    <property type="entry name" value="GyrI-like"/>
</dbReference>
<accession>A0A9W4L3G9</accession>
<feature type="domain" description="GyrI-like small molecule binding" evidence="1">
    <location>
        <begin position="15"/>
        <end position="64"/>
    </location>
</feature>
<name>A0A9W4L3G9_9BACI</name>
<dbReference type="InterPro" id="IPR011256">
    <property type="entry name" value="Reg_factor_effector_dom_sf"/>
</dbReference>
<comment type="caution">
    <text evidence="2">The sequence shown here is derived from an EMBL/GenBank/DDBJ whole genome shotgun (WGS) entry which is preliminary data.</text>
</comment>
<organism evidence="2 3">
    <name type="scientific">Peribacillus simplex</name>
    <dbReference type="NCBI Taxonomy" id="1478"/>
    <lineage>
        <taxon>Bacteria</taxon>
        <taxon>Bacillati</taxon>
        <taxon>Bacillota</taxon>
        <taxon>Bacilli</taxon>
        <taxon>Bacillales</taxon>
        <taxon>Bacillaceae</taxon>
        <taxon>Peribacillus</taxon>
    </lineage>
</organism>
<dbReference type="AlphaFoldDB" id="A0A9W4L3G9"/>
<dbReference type="EMBL" id="CAKKMG010000082">
    <property type="protein sequence ID" value="CAH0287280.1"/>
    <property type="molecule type" value="Genomic_DNA"/>
</dbReference>
<gene>
    <name evidence="2" type="ORF">SRABI133_04128</name>
</gene>
<dbReference type="Pfam" id="PF06445">
    <property type="entry name" value="GyrI-like"/>
    <property type="match status" value="1"/>
</dbReference>
<proteinExistence type="predicted"/>
<evidence type="ECO:0000259" key="1">
    <source>
        <dbReference type="Pfam" id="PF06445"/>
    </source>
</evidence>
<sequence>MATEVRTASSHFLSVQMLHVGPYDDEPQSFKLMNEFIKNNNLERTSLQHREIYLSDIRKVEPAN</sequence>
<evidence type="ECO:0000313" key="2">
    <source>
        <dbReference type="EMBL" id="CAH0287280.1"/>
    </source>
</evidence>
<protein>
    <recommendedName>
        <fullName evidence="1">GyrI-like small molecule binding domain-containing protein</fullName>
    </recommendedName>
</protein>
<dbReference type="SUPFAM" id="SSF55136">
    <property type="entry name" value="Probable bacterial effector-binding domain"/>
    <property type="match status" value="1"/>
</dbReference>
<reference evidence="2" key="1">
    <citation type="submission" date="2021-11" db="EMBL/GenBank/DDBJ databases">
        <authorList>
            <person name="Bulgarelli D."/>
        </authorList>
    </citation>
    <scope>NUCLEOTIDE SEQUENCE</scope>
    <source>
        <strain evidence="2">Bi133</strain>
    </source>
</reference>